<reference evidence="1 2" key="1">
    <citation type="journal article" date="2016" name="Nat. Commun.">
        <title>Thousands of microbial genomes shed light on interconnected biogeochemical processes in an aquifer system.</title>
        <authorList>
            <person name="Anantharaman K."/>
            <person name="Brown C.T."/>
            <person name="Hug L.A."/>
            <person name="Sharon I."/>
            <person name="Castelle C.J."/>
            <person name="Probst A.J."/>
            <person name="Thomas B.C."/>
            <person name="Singh A."/>
            <person name="Wilkins M.J."/>
            <person name="Karaoz U."/>
            <person name="Brodie E.L."/>
            <person name="Williams K.H."/>
            <person name="Hubbard S.S."/>
            <person name="Banfield J.F."/>
        </authorList>
    </citation>
    <scope>NUCLEOTIDE SEQUENCE [LARGE SCALE GENOMIC DNA]</scope>
</reference>
<proteinExistence type="predicted"/>
<dbReference type="Proteomes" id="UP000179266">
    <property type="component" value="Unassembled WGS sequence"/>
</dbReference>
<gene>
    <name evidence="1" type="ORF">A2161_02705</name>
</gene>
<accession>A0A1F7S4U5</accession>
<sequence length="71" mass="8485">MAKRQECIRCGKEKENIDEEEYQKRWVFYTGSSDPQYKNKLLCEACYRVLVESNCIRPLREHDPLYGGRLP</sequence>
<protein>
    <submittedName>
        <fullName evidence="1">Uncharacterized protein</fullName>
    </submittedName>
</protein>
<evidence type="ECO:0000313" key="2">
    <source>
        <dbReference type="Proteomes" id="UP000179266"/>
    </source>
</evidence>
<dbReference type="AlphaFoldDB" id="A0A1F7S4U5"/>
<organism evidence="1 2">
    <name type="scientific">Candidatus Schekmanbacteria bacterium RBG_13_48_7</name>
    <dbReference type="NCBI Taxonomy" id="1817878"/>
    <lineage>
        <taxon>Bacteria</taxon>
        <taxon>Candidatus Schekmaniibacteriota</taxon>
    </lineage>
</organism>
<name>A0A1F7S4U5_9BACT</name>
<evidence type="ECO:0000313" key="1">
    <source>
        <dbReference type="EMBL" id="OGL48127.1"/>
    </source>
</evidence>
<comment type="caution">
    <text evidence="1">The sequence shown here is derived from an EMBL/GenBank/DDBJ whole genome shotgun (WGS) entry which is preliminary data.</text>
</comment>
<dbReference type="EMBL" id="MGDD01000045">
    <property type="protein sequence ID" value="OGL48127.1"/>
    <property type="molecule type" value="Genomic_DNA"/>
</dbReference>